<gene>
    <name evidence="2" type="ORF">GCM10023205_19870</name>
</gene>
<feature type="compositionally biased region" description="Pro residues" evidence="1">
    <location>
        <begin position="56"/>
        <end position="66"/>
    </location>
</feature>
<accession>A0ABP9GZW7</accession>
<dbReference type="InterPro" id="IPR005502">
    <property type="entry name" value="Ribosyl_crysJ1"/>
</dbReference>
<organism evidence="2 3">
    <name type="scientific">Yinghuangia aomiensis</name>
    <dbReference type="NCBI Taxonomy" id="676205"/>
    <lineage>
        <taxon>Bacteria</taxon>
        <taxon>Bacillati</taxon>
        <taxon>Actinomycetota</taxon>
        <taxon>Actinomycetes</taxon>
        <taxon>Kitasatosporales</taxon>
        <taxon>Streptomycetaceae</taxon>
        <taxon>Yinghuangia</taxon>
    </lineage>
</organism>
<dbReference type="EMBL" id="BAABHS010000006">
    <property type="protein sequence ID" value="GAA4957517.1"/>
    <property type="molecule type" value="Genomic_DNA"/>
</dbReference>
<proteinExistence type="predicted"/>
<evidence type="ECO:0000313" key="3">
    <source>
        <dbReference type="Proteomes" id="UP001500466"/>
    </source>
</evidence>
<feature type="compositionally biased region" description="Basic and acidic residues" evidence="1">
    <location>
        <begin position="1"/>
        <end position="19"/>
    </location>
</feature>
<name>A0ABP9GZW7_9ACTN</name>
<comment type="caution">
    <text evidence="2">The sequence shown here is derived from an EMBL/GenBank/DDBJ whole genome shotgun (WGS) entry which is preliminary data.</text>
</comment>
<protein>
    <recommendedName>
        <fullName evidence="4">ADP-ribosylglycohydrolase</fullName>
    </recommendedName>
</protein>
<feature type="region of interest" description="Disordered" evidence="1">
    <location>
        <begin position="1"/>
        <end position="71"/>
    </location>
</feature>
<feature type="compositionally biased region" description="Low complexity" evidence="1">
    <location>
        <begin position="20"/>
        <end position="30"/>
    </location>
</feature>
<evidence type="ECO:0000256" key="1">
    <source>
        <dbReference type="SAM" id="MobiDB-lite"/>
    </source>
</evidence>
<sequence>MRDERRETRGPAGRFDERPAASGPPGAPRSDGPRRGSASESDEPSGDAAIDARLPPAGPPDPPPPDGVLRDRIRSGWLGRCAGAEWPAPAPARHPGLVDRHGPVDHAVLTLRLLELHGPGFTHDQMASLWLLALPFLRPGGDERDAYRNLVDGVVDPAAVPFTRENDDALARADLYGYIAPGDPRRAARLARKDAQLSHAASGLYAAMWVAALAAAAFTARSAAEAVSVSLRHVPSHTRLFEALCDVLVAHARGREWDDALADIRAAHERYGARHAIGSASSIAAALLWGDGDWQRCVDLAAAGGGDPETNAAAAGSIAGVLAGTAGLPAEWRRAAGDRVHTAVPDAGECRIADLAERTFAVARAGAR</sequence>
<dbReference type="InterPro" id="IPR036705">
    <property type="entry name" value="Ribosyl_crysJ1_sf"/>
</dbReference>
<keyword evidence="3" id="KW-1185">Reference proteome</keyword>
<evidence type="ECO:0000313" key="2">
    <source>
        <dbReference type="EMBL" id="GAA4957517.1"/>
    </source>
</evidence>
<reference evidence="3" key="1">
    <citation type="journal article" date="2019" name="Int. J. Syst. Evol. Microbiol.">
        <title>The Global Catalogue of Microorganisms (GCM) 10K type strain sequencing project: providing services to taxonomists for standard genome sequencing and annotation.</title>
        <authorList>
            <consortium name="The Broad Institute Genomics Platform"/>
            <consortium name="The Broad Institute Genome Sequencing Center for Infectious Disease"/>
            <person name="Wu L."/>
            <person name="Ma J."/>
        </authorList>
    </citation>
    <scope>NUCLEOTIDE SEQUENCE [LARGE SCALE GENOMIC DNA]</scope>
    <source>
        <strain evidence="3">JCM 17986</strain>
    </source>
</reference>
<dbReference type="Proteomes" id="UP001500466">
    <property type="component" value="Unassembled WGS sequence"/>
</dbReference>
<dbReference type="SUPFAM" id="SSF101478">
    <property type="entry name" value="ADP-ribosylglycohydrolase"/>
    <property type="match status" value="1"/>
</dbReference>
<dbReference type="Gene3D" id="1.10.4080.10">
    <property type="entry name" value="ADP-ribosylation/Crystallin J1"/>
    <property type="match status" value="1"/>
</dbReference>
<dbReference type="RefSeq" id="WP_345674987.1">
    <property type="nucleotide sequence ID" value="NZ_BAABHS010000006.1"/>
</dbReference>
<evidence type="ECO:0008006" key="4">
    <source>
        <dbReference type="Google" id="ProtNLM"/>
    </source>
</evidence>
<dbReference type="Pfam" id="PF03747">
    <property type="entry name" value="ADP_ribosyl_GH"/>
    <property type="match status" value="1"/>
</dbReference>